<dbReference type="AlphaFoldDB" id="A0A7R9II43"/>
<protein>
    <submittedName>
        <fullName evidence="2">Uncharacterized protein</fullName>
    </submittedName>
</protein>
<dbReference type="EMBL" id="OE002484">
    <property type="protein sequence ID" value="CAD7458801.1"/>
    <property type="molecule type" value="Genomic_DNA"/>
</dbReference>
<organism evidence="2">
    <name type="scientific">Timema tahoe</name>
    <dbReference type="NCBI Taxonomy" id="61484"/>
    <lineage>
        <taxon>Eukaryota</taxon>
        <taxon>Metazoa</taxon>
        <taxon>Ecdysozoa</taxon>
        <taxon>Arthropoda</taxon>
        <taxon>Hexapoda</taxon>
        <taxon>Insecta</taxon>
        <taxon>Pterygota</taxon>
        <taxon>Neoptera</taxon>
        <taxon>Polyneoptera</taxon>
        <taxon>Phasmatodea</taxon>
        <taxon>Timematodea</taxon>
        <taxon>Timematoidea</taxon>
        <taxon>Timematidae</taxon>
        <taxon>Timema</taxon>
    </lineage>
</organism>
<feature type="region of interest" description="Disordered" evidence="1">
    <location>
        <begin position="258"/>
        <end position="296"/>
    </location>
</feature>
<evidence type="ECO:0000256" key="1">
    <source>
        <dbReference type="SAM" id="MobiDB-lite"/>
    </source>
</evidence>
<gene>
    <name evidence="2" type="ORF">TTEB3V08_LOCUS6774</name>
</gene>
<feature type="region of interest" description="Disordered" evidence="1">
    <location>
        <begin position="344"/>
        <end position="388"/>
    </location>
</feature>
<evidence type="ECO:0000313" key="2">
    <source>
        <dbReference type="EMBL" id="CAD7458801.1"/>
    </source>
</evidence>
<sequence length="388" mass="44363">MENKEELNSEFGHRLKPVNRNFEEELISKADSSSVTAEGKNSNVHLDVYKSILPENIRLVFTPQDNIPTIKETPLQQMYLILGEMFGAMDYEFNLATFWLLDVVIQALQKAQDVYQMSQKSQKTLVAWFDYLLDLIKDNGKSREEVLTTMRKTILSAGYHLNSPGCDLPCPYEIGLPTKKVRGINKMKTSTTTSPVQLHQQEKNIQDMVAITDIIYSVFANPFSFNVIRSAFCKTQDVIKVEFPHTINFPKKLKPLPPPLPVDLDDSKKRKHKKGSSILQRKTAKKQTKGSKLGIATPAEEVSKLAQEELPKELEEEKNKYILPLKDAVTHNFFKGIFRQHFEEEKKETKTAKRANKPGKSLEKENKAKKEKIKSNTQSKTTRGKHKK</sequence>
<name>A0A7R9II43_9NEOP</name>
<accession>A0A7R9II43</accession>
<reference evidence="2" key="1">
    <citation type="submission" date="2020-11" db="EMBL/GenBank/DDBJ databases">
        <authorList>
            <person name="Tran Van P."/>
        </authorList>
    </citation>
    <scope>NUCLEOTIDE SEQUENCE</scope>
</reference>
<proteinExistence type="predicted"/>